<organism evidence="3 4">
    <name type="scientific">Trapa incisa</name>
    <dbReference type="NCBI Taxonomy" id="236973"/>
    <lineage>
        <taxon>Eukaryota</taxon>
        <taxon>Viridiplantae</taxon>
        <taxon>Streptophyta</taxon>
        <taxon>Embryophyta</taxon>
        <taxon>Tracheophyta</taxon>
        <taxon>Spermatophyta</taxon>
        <taxon>Magnoliopsida</taxon>
        <taxon>eudicotyledons</taxon>
        <taxon>Gunneridae</taxon>
        <taxon>Pentapetalae</taxon>
        <taxon>rosids</taxon>
        <taxon>malvids</taxon>
        <taxon>Myrtales</taxon>
        <taxon>Lythraceae</taxon>
        <taxon>Trapa</taxon>
    </lineage>
</organism>
<sequence length="107" mass="12611">MIMSQCIYFVLRMKLVRMLDLCSTMSFAIFFQPRHLKLTFLYLRKNYWMVFRNGSSLFCDNVKAAILVTFALPLVFMNFPIALMHVEKGTAHCGYQIIMRKPGIVRY</sequence>
<dbReference type="AlphaFoldDB" id="A0AAN7JYC6"/>
<accession>A0AAN7JYC6</accession>
<keyword evidence="4" id="KW-1185">Reference proteome</keyword>
<protein>
    <submittedName>
        <fullName evidence="3">Uncharacterized protein</fullName>
    </submittedName>
</protein>
<keyword evidence="2" id="KW-0732">Signal</keyword>
<dbReference type="Proteomes" id="UP001345219">
    <property type="component" value="Chromosome 15"/>
</dbReference>
<keyword evidence="1" id="KW-0812">Transmembrane</keyword>
<feature type="transmembrane region" description="Helical" evidence="1">
    <location>
        <begin position="64"/>
        <end position="83"/>
    </location>
</feature>
<keyword evidence="1" id="KW-1133">Transmembrane helix</keyword>
<feature type="signal peptide" evidence="2">
    <location>
        <begin position="1"/>
        <end position="18"/>
    </location>
</feature>
<feature type="chain" id="PRO_5043026697" evidence="2">
    <location>
        <begin position="19"/>
        <end position="107"/>
    </location>
</feature>
<evidence type="ECO:0000256" key="2">
    <source>
        <dbReference type="SAM" id="SignalP"/>
    </source>
</evidence>
<dbReference type="EMBL" id="JAXIOK010000012">
    <property type="protein sequence ID" value="KAK4757588.1"/>
    <property type="molecule type" value="Genomic_DNA"/>
</dbReference>
<evidence type="ECO:0000313" key="4">
    <source>
        <dbReference type="Proteomes" id="UP001345219"/>
    </source>
</evidence>
<evidence type="ECO:0000313" key="3">
    <source>
        <dbReference type="EMBL" id="KAK4757588.1"/>
    </source>
</evidence>
<evidence type="ECO:0000256" key="1">
    <source>
        <dbReference type="SAM" id="Phobius"/>
    </source>
</evidence>
<reference evidence="3 4" key="1">
    <citation type="journal article" date="2023" name="Hortic Res">
        <title>Pangenome of water caltrop reveals structural variations and asymmetric subgenome divergence after allopolyploidization.</title>
        <authorList>
            <person name="Zhang X."/>
            <person name="Chen Y."/>
            <person name="Wang L."/>
            <person name="Yuan Y."/>
            <person name="Fang M."/>
            <person name="Shi L."/>
            <person name="Lu R."/>
            <person name="Comes H.P."/>
            <person name="Ma Y."/>
            <person name="Chen Y."/>
            <person name="Huang G."/>
            <person name="Zhou Y."/>
            <person name="Zheng Z."/>
            <person name="Qiu Y."/>
        </authorList>
    </citation>
    <scope>NUCLEOTIDE SEQUENCE [LARGE SCALE GENOMIC DNA]</scope>
    <source>
        <tissue evidence="3">Roots</tissue>
    </source>
</reference>
<proteinExistence type="predicted"/>
<gene>
    <name evidence="3" type="ORF">SAY87_018889</name>
</gene>
<comment type="caution">
    <text evidence="3">The sequence shown here is derived from an EMBL/GenBank/DDBJ whole genome shotgun (WGS) entry which is preliminary data.</text>
</comment>
<keyword evidence="1" id="KW-0472">Membrane</keyword>
<name>A0AAN7JYC6_9MYRT</name>